<reference evidence="1 2" key="1">
    <citation type="submission" date="2015-11" db="EMBL/GenBank/DDBJ databases">
        <title>A Two-component Flavoprotein Monooxygenase System MeaXY Responsible for para-Hydroxylation of 2-Methyl-6-ethylaniline and 2,6-Diethylaniline in Sphingobium baderi DE-13.</title>
        <authorList>
            <person name="Cheng M."/>
            <person name="Meng Q."/>
            <person name="Yang Y."/>
            <person name="Chu C."/>
            <person name="Yan X."/>
            <person name="He J."/>
            <person name="Li S."/>
        </authorList>
    </citation>
    <scope>NUCLEOTIDE SEQUENCE [LARGE SCALE GENOMIC DNA]</scope>
    <source>
        <strain evidence="1 2">DE-13</strain>
        <plasmid evidence="2">Plasmid pDE3</plasmid>
    </source>
</reference>
<evidence type="ECO:0000313" key="2">
    <source>
        <dbReference type="Proteomes" id="UP000056968"/>
    </source>
</evidence>
<keyword evidence="1" id="KW-0614">Plasmid</keyword>
<gene>
    <name evidence="1" type="ORF">ATN00_21725</name>
</gene>
<accession>A0A0S3F683</accession>
<dbReference type="AlphaFoldDB" id="A0A0S3F683"/>
<protein>
    <submittedName>
        <fullName evidence="1">Uncharacterized protein</fullName>
    </submittedName>
</protein>
<proteinExistence type="predicted"/>
<sequence length="427" mass="46615">MPSRLTVGIVEYGAPRDILPVVAGALRETVAQAEKRLRATGERIQRYHGLAFNPIEIVGDRVMAKGVAGIVALAPGVELEIRPKYAGEGDDWRADLLFLALFAAHGRIDPIRTIASDKSTPNSLADLIARTLLNELRRNHRTPLKARRRVTTETFEPLGEIDPDTLLNPGEEGWRQTFYAMSRDNEYWATIHAGAHALLGHVRDVQVAVMLRDAVGRWGSPAVRPSRIRRILPPRLSAWQRAYDLALELLKNAGFAPGSGAFATFEFTLDTWRTWEALVERSLVMRLGANRVQLQKDFQLGIIHRAGRATSSLVRPDALVDVDGPIVFDAKYKGNEERGRNTVSAADRYEVIAFMHATGSSKAILAYPSLNAADVGEEAKVFQREQLPTGSLLAITTGVSGIARPGGLAAFSSTLAAATQECTNAGI</sequence>
<dbReference type="EMBL" id="CP013267">
    <property type="protein sequence ID" value="ALR23127.1"/>
    <property type="molecule type" value="Genomic_DNA"/>
</dbReference>
<dbReference type="Proteomes" id="UP000056968">
    <property type="component" value="Plasmid pDE3"/>
</dbReference>
<dbReference type="InterPro" id="IPR019292">
    <property type="entry name" value="McrC"/>
</dbReference>
<keyword evidence="2" id="KW-1185">Reference proteome</keyword>
<dbReference type="RefSeq" id="WP_024021623.1">
    <property type="nucleotide sequence ID" value="NZ_CP013267.1"/>
</dbReference>
<evidence type="ECO:0000313" key="1">
    <source>
        <dbReference type="EMBL" id="ALR23127.1"/>
    </source>
</evidence>
<geneLocation type="plasmid" evidence="1 2">
    <name>pDE3</name>
</geneLocation>
<dbReference type="KEGG" id="sbd:ATN00_21725"/>
<dbReference type="OrthoDB" id="5184506at2"/>
<dbReference type="Pfam" id="PF10117">
    <property type="entry name" value="McrBC"/>
    <property type="match status" value="1"/>
</dbReference>
<name>A0A0S3F683_9SPHN</name>
<organism evidence="1 2">
    <name type="scientific">Sphingobium baderi</name>
    <dbReference type="NCBI Taxonomy" id="1332080"/>
    <lineage>
        <taxon>Bacteria</taxon>
        <taxon>Pseudomonadati</taxon>
        <taxon>Pseudomonadota</taxon>
        <taxon>Alphaproteobacteria</taxon>
        <taxon>Sphingomonadales</taxon>
        <taxon>Sphingomonadaceae</taxon>
        <taxon>Sphingobium</taxon>
    </lineage>
</organism>